<reference evidence="3" key="1">
    <citation type="submission" date="2016-10" db="EMBL/GenBank/DDBJ databases">
        <authorList>
            <person name="Varghese N."/>
            <person name="Submissions S."/>
        </authorList>
    </citation>
    <scope>NUCLEOTIDE SEQUENCE [LARGE SCALE GENOMIC DNA]</scope>
    <source>
        <strain evidence="3">DSM 3695</strain>
    </source>
</reference>
<dbReference type="AlphaFoldDB" id="A0A1I0QIZ9"/>
<keyword evidence="3" id="KW-1185">Reference proteome</keyword>
<evidence type="ECO:0000259" key="1">
    <source>
        <dbReference type="Pfam" id="PF12867"/>
    </source>
</evidence>
<evidence type="ECO:0000313" key="3">
    <source>
        <dbReference type="Proteomes" id="UP000199310"/>
    </source>
</evidence>
<dbReference type="InterPro" id="IPR034660">
    <property type="entry name" value="DinB/YfiT-like"/>
</dbReference>
<gene>
    <name evidence="2" type="ORF">SAMN04488122_1502</name>
</gene>
<protein>
    <submittedName>
        <fullName evidence="2">DinB superfamily protein</fullName>
    </submittedName>
</protein>
<feature type="domain" description="DinB-like" evidence="1">
    <location>
        <begin position="33"/>
        <end position="161"/>
    </location>
</feature>
<dbReference type="OrthoDB" id="1431064at2"/>
<dbReference type="EMBL" id="FOJG01000001">
    <property type="protein sequence ID" value="SEW26996.1"/>
    <property type="molecule type" value="Genomic_DNA"/>
</dbReference>
<dbReference type="Gene3D" id="1.20.120.450">
    <property type="entry name" value="dinb family like domain"/>
    <property type="match status" value="1"/>
</dbReference>
<sequence>MKRTEWFNRTFPIIEDNGILPAIIERLNGTPVRIKSMLHNVPTSLLTSKPTEKWSIQEEAGHLSDMEPLWLGRLEDLINGSAELRIADLTNQATHRANHNDNNIDVLLQKFSEQRKVFVDRLSQVTPSQLLSSSLHPRLKTPMRIIDLAYFVAEHDDHHLAGIRETMKQY</sequence>
<dbReference type="InterPro" id="IPR024775">
    <property type="entry name" value="DinB-like"/>
</dbReference>
<dbReference type="Proteomes" id="UP000199310">
    <property type="component" value="Unassembled WGS sequence"/>
</dbReference>
<organism evidence="2 3">
    <name type="scientific">Chitinophaga arvensicola</name>
    <dbReference type="NCBI Taxonomy" id="29529"/>
    <lineage>
        <taxon>Bacteria</taxon>
        <taxon>Pseudomonadati</taxon>
        <taxon>Bacteroidota</taxon>
        <taxon>Chitinophagia</taxon>
        <taxon>Chitinophagales</taxon>
        <taxon>Chitinophagaceae</taxon>
        <taxon>Chitinophaga</taxon>
    </lineage>
</organism>
<accession>A0A1I0QIZ9</accession>
<evidence type="ECO:0000313" key="2">
    <source>
        <dbReference type="EMBL" id="SEW26996.1"/>
    </source>
</evidence>
<dbReference type="STRING" id="29529.SAMN04488122_1502"/>
<dbReference type="Pfam" id="PF12867">
    <property type="entry name" value="DinB_2"/>
    <property type="match status" value="1"/>
</dbReference>
<dbReference type="SUPFAM" id="SSF109854">
    <property type="entry name" value="DinB/YfiT-like putative metalloenzymes"/>
    <property type="match status" value="1"/>
</dbReference>
<dbReference type="RefSeq" id="WP_089896815.1">
    <property type="nucleotide sequence ID" value="NZ_FOJG01000001.1"/>
</dbReference>
<proteinExistence type="predicted"/>
<name>A0A1I0QIZ9_9BACT</name>